<feature type="region of interest" description="Disordered" evidence="1">
    <location>
        <begin position="578"/>
        <end position="605"/>
    </location>
</feature>
<proteinExistence type="predicted"/>
<evidence type="ECO:0000313" key="5">
    <source>
        <dbReference type="RefSeq" id="XP_018323093.1"/>
    </source>
</evidence>
<feature type="compositionally biased region" description="Basic residues" evidence="1">
    <location>
        <begin position="129"/>
        <end position="140"/>
    </location>
</feature>
<dbReference type="Pfam" id="PF15862">
    <property type="entry name" value="Coilin_N"/>
    <property type="match status" value="1"/>
</dbReference>
<organism evidence="4 5">
    <name type="scientific">Agrilus planipennis</name>
    <name type="common">Emerald ash borer</name>
    <name type="synonym">Agrilus marcopoli</name>
    <dbReference type="NCBI Taxonomy" id="224129"/>
    <lineage>
        <taxon>Eukaryota</taxon>
        <taxon>Metazoa</taxon>
        <taxon>Ecdysozoa</taxon>
        <taxon>Arthropoda</taxon>
        <taxon>Hexapoda</taxon>
        <taxon>Insecta</taxon>
        <taxon>Pterygota</taxon>
        <taxon>Neoptera</taxon>
        <taxon>Endopterygota</taxon>
        <taxon>Coleoptera</taxon>
        <taxon>Polyphaga</taxon>
        <taxon>Elateriformia</taxon>
        <taxon>Buprestoidea</taxon>
        <taxon>Buprestidae</taxon>
        <taxon>Agrilinae</taxon>
        <taxon>Agrilus</taxon>
    </lineage>
</organism>
<evidence type="ECO:0000313" key="4">
    <source>
        <dbReference type="Proteomes" id="UP000192223"/>
    </source>
</evidence>
<protein>
    <submittedName>
        <fullName evidence="5">Variant-silencing SET domain-containing protein-like isoform X1</fullName>
    </submittedName>
    <submittedName>
        <fullName evidence="6">Variant-silencing SET domain-containing protein-like isoform X2</fullName>
    </submittedName>
</protein>
<dbReference type="InterPro" id="IPR031722">
    <property type="entry name" value="Coilin_N"/>
</dbReference>
<dbReference type="GeneID" id="108735584"/>
<dbReference type="OrthoDB" id="74813at2759"/>
<dbReference type="InterPro" id="IPR056398">
    <property type="entry name" value="Tudor_Coilin"/>
</dbReference>
<sequence>MFSFSVSVHLDNLFTDERSRCKLYVSSEHQETVGDFLLKIRKIFDIKDSIDLYIEDFESLYYIPPSEDVRILQTNNIIVVKRNCNGEIKSTGTFYKSKIKKRKRTLSIEDKNEDEAKDNTSEVKEKGNKKNRAMNKKKLNNKSQTSTLNLKELVANEKGQNDITLHNQGSLKNSENYHSNGHAENLCNGVTHMKTDQNILQEQLLPCSTASNNTKDCDYGNVHKIYNPSYSSTTFKTLGTMAKSGKCTFTERKPIHTLKISTIPKLIQPIKVVDKETPQIDKKIEDANNISDPSHDSTIKILEDDLYRANNKNSLELSQKLTEHSDAYEEGETNVTKIKNSCTSINSIPTSIDSSINYTGIKEETEKCDMNYFTANFVTKRKRKRHRKKKSCVNKQTEDYCESTQLNETPKTSVKLSAPLIHIKFADDYQMNQKDEERCNDFEKQNQQLESSKLEMDTPNKNEREQNTVKSVILNNNDNTLEEKCHIEKPKSGIRILNDIKICDSFVTNSNNEDKTFTNVITNKNNSECPPELLNSNLNHTINCTKNSKFKPKTTPKCNDKSRISTAMQRAINNYFKELNGNGTSKKETLQHSDSSDSSESGSCNDTESNFAENCLKSKNSSTLDKKQLNCTDKCAVETLQDNENFLNKGCALTAAKEVFSPFLISESDILKKTLMNSKPTKDNIVAFKIVVLTENYTPEVSKFIIAKVLDFQAADSIVKFYVLNGGDQLSQPKGKFSLEDTEEMNTKEITCKWEEILEPRLLYS</sequence>
<gene>
    <name evidence="5 6" type="primary">LOC108735584</name>
</gene>
<evidence type="ECO:0000259" key="3">
    <source>
        <dbReference type="Pfam" id="PF23086"/>
    </source>
</evidence>
<feature type="domain" description="Coilin N-terminal" evidence="2">
    <location>
        <begin position="8"/>
        <end position="147"/>
    </location>
</feature>
<keyword evidence="4" id="KW-1185">Reference proteome</keyword>
<dbReference type="Proteomes" id="UP000192223">
    <property type="component" value="Unplaced"/>
</dbReference>
<evidence type="ECO:0000313" key="6">
    <source>
        <dbReference type="RefSeq" id="XP_018323094.1"/>
    </source>
</evidence>
<dbReference type="STRING" id="224129.A0A1W4WSH0"/>
<dbReference type="RefSeq" id="XP_018323094.1">
    <property type="nucleotide sequence ID" value="XM_018467592.1"/>
</dbReference>
<evidence type="ECO:0000256" key="1">
    <source>
        <dbReference type="SAM" id="MobiDB-lite"/>
    </source>
</evidence>
<feature type="domain" description="Coilin tudor" evidence="3">
    <location>
        <begin position="675"/>
        <end position="721"/>
    </location>
</feature>
<dbReference type="Pfam" id="PF23086">
    <property type="entry name" value="Tudor_Coilin"/>
    <property type="match status" value="1"/>
</dbReference>
<accession>A0A1W4WSH0</accession>
<name>A0A1W4WSH0_AGRPL</name>
<feature type="region of interest" description="Disordered" evidence="1">
    <location>
        <begin position="110"/>
        <end position="146"/>
    </location>
</feature>
<dbReference type="RefSeq" id="XP_018323093.1">
    <property type="nucleotide sequence ID" value="XM_018467591.1"/>
</dbReference>
<evidence type="ECO:0000259" key="2">
    <source>
        <dbReference type="Pfam" id="PF15862"/>
    </source>
</evidence>
<reference evidence="5 6" key="1">
    <citation type="submission" date="2025-04" db="UniProtKB">
        <authorList>
            <consortium name="RefSeq"/>
        </authorList>
    </citation>
    <scope>IDENTIFICATION</scope>
    <source>
        <tissue evidence="5 6">Entire body</tissue>
    </source>
</reference>
<feature type="compositionally biased region" description="Basic and acidic residues" evidence="1">
    <location>
        <begin position="585"/>
        <end position="595"/>
    </location>
</feature>
<dbReference type="AlphaFoldDB" id="A0A1W4WSH0"/>
<dbReference type="KEGG" id="apln:108735584"/>
<feature type="compositionally biased region" description="Basic and acidic residues" evidence="1">
    <location>
        <begin position="117"/>
        <end position="128"/>
    </location>
</feature>